<evidence type="ECO:0000256" key="1">
    <source>
        <dbReference type="ARBA" id="ARBA00004651"/>
    </source>
</evidence>
<name>A0ABS1JPK1_9BURK</name>
<comment type="caution">
    <text evidence="7">The sequence shown here is derived from an EMBL/GenBank/DDBJ whole genome shotgun (WGS) entry which is preliminary data.</text>
</comment>
<feature type="transmembrane region" description="Helical" evidence="6">
    <location>
        <begin position="355"/>
        <end position="373"/>
    </location>
</feature>
<feature type="transmembrane region" description="Helical" evidence="6">
    <location>
        <begin position="164"/>
        <end position="186"/>
    </location>
</feature>
<keyword evidence="5 6" id="KW-0472">Membrane</keyword>
<keyword evidence="3 6" id="KW-0812">Transmembrane</keyword>
<dbReference type="PANTHER" id="PTHR30250:SF26">
    <property type="entry name" value="PSMA PROTEIN"/>
    <property type="match status" value="1"/>
</dbReference>
<evidence type="ECO:0000256" key="5">
    <source>
        <dbReference type="ARBA" id="ARBA00023136"/>
    </source>
</evidence>
<evidence type="ECO:0000256" key="6">
    <source>
        <dbReference type="SAM" id="Phobius"/>
    </source>
</evidence>
<feature type="transmembrane region" description="Helical" evidence="6">
    <location>
        <begin position="132"/>
        <end position="152"/>
    </location>
</feature>
<dbReference type="PANTHER" id="PTHR30250">
    <property type="entry name" value="PST FAMILY PREDICTED COLANIC ACID TRANSPORTER"/>
    <property type="match status" value="1"/>
</dbReference>
<evidence type="ECO:0000256" key="2">
    <source>
        <dbReference type="ARBA" id="ARBA00022475"/>
    </source>
</evidence>
<sequence>MTLQKQLASAPALPRRHTLNVALNVGGIAVPVLVGVLAIPALVRHLGQEGFATLALGWTVVGYFSVLDLGIGRALTMHIARKAQDHDPQATAALAHTGRRLMLGLGLLWTVLLLALYPVVAARWPVLSTQTAAPGIAWTLLVLCIPFTLWFNSSAGILEAHSRFVNVNIVRIPLGIATYAGPLLASLLTPDIAWIFCSLLLARMAAATVLAWETRDRFAPRAAPLPAADVRGLLKFGGWMTVSQVVGPLFVYLDRFAIAAVISAAAVTHYTVPFDVLTRLPLFPIAIMSVLFPLFVQAQGMGDDRPATQAYATARKTLQLLLLAWLPAMALGAWLGPLVLRLWVGPELASASAPVWQWLIVGVAVNGLAHLPLTLLQSKGRTDVIAWLHLLQLAPYLLALWWALERFGIAGAAFVWTLRVTVDALLLHACAWKAAPAWQHLLRTSLAASLALAGVLGLLAWSRS</sequence>
<comment type="subcellular location">
    <subcellularLocation>
        <location evidence="1">Cell membrane</location>
        <topology evidence="1">Multi-pass membrane protein</topology>
    </subcellularLocation>
</comment>
<evidence type="ECO:0000313" key="8">
    <source>
        <dbReference type="Proteomes" id="UP000622707"/>
    </source>
</evidence>
<feature type="transmembrane region" description="Helical" evidence="6">
    <location>
        <begin position="101"/>
        <end position="120"/>
    </location>
</feature>
<dbReference type="EMBL" id="JAEQND010000007">
    <property type="protein sequence ID" value="MBL0426071.1"/>
    <property type="molecule type" value="Genomic_DNA"/>
</dbReference>
<feature type="transmembrane region" description="Helical" evidence="6">
    <location>
        <begin position="385"/>
        <end position="403"/>
    </location>
</feature>
<evidence type="ECO:0000256" key="4">
    <source>
        <dbReference type="ARBA" id="ARBA00022989"/>
    </source>
</evidence>
<dbReference type="Proteomes" id="UP000622707">
    <property type="component" value="Unassembled WGS sequence"/>
</dbReference>
<feature type="transmembrane region" description="Helical" evidence="6">
    <location>
        <begin position="21"/>
        <end position="43"/>
    </location>
</feature>
<protein>
    <submittedName>
        <fullName evidence="7">Oligosaccharide flippase family protein</fullName>
    </submittedName>
</protein>
<feature type="transmembrane region" description="Helical" evidence="6">
    <location>
        <begin position="317"/>
        <end position="335"/>
    </location>
</feature>
<dbReference type="InterPro" id="IPR002797">
    <property type="entry name" value="Polysacc_synth"/>
</dbReference>
<organism evidence="7 8">
    <name type="scientific">Ramlibacter alkalitolerans</name>
    <dbReference type="NCBI Taxonomy" id="2039631"/>
    <lineage>
        <taxon>Bacteria</taxon>
        <taxon>Pseudomonadati</taxon>
        <taxon>Pseudomonadota</taxon>
        <taxon>Betaproteobacteria</taxon>
        <taxon>Burkholderiales</taxon>
        <taxon>Comamonadaceae</taxon>
        <taxon>Ramlibacter</taxon>
    </lineage>
</organism>
<feature type="transmembrane region" description="Helical" evidence="6">
    <location>
        <begin position="249"/>
        <end position="270"/>
    </location>
</feature>
<dbReference type="Pfam" id="PF01943">
    <property type="entry name" value="Polysacc_synt"/>
    <property type="match status" value="1"/>
</dbReference>
<feature type="transmembrane region" description="Helical" evidence="6">
    <location>
        <begin position="276"/>
        <end position="296"/>
    </location>
</feature>
<dbReference type="InterPro" id="IPR050833">
    <property type="entry name" value="Poly_Biosynth_Transport"/>
</dbReference>
<reference evidence="7 8" key="1">
    <citation type="journal article" date="2017" name="Int. J. Syst. Evol. Microbiol.">
        <title>Ramlibacter alkalitolerans sp. nov., alkali-tolerant bacterium isolated from soil of ginseng.</title>
        <authorList>
            <person name="Lee D.H."/>
            <person name="Cha C.J."/>
        </authorList>
    </citation>
    <scope>NUCLEOTIDE SEQUENCE [LARGE SCALE GENOMIC DNA]</scope>
    <source>
        <strain evidence="7 8">KACC 19305</strain>
    </source>
</reference>
<proteinExistence type="predicted"/>
<keyword evidence="2" id="KW-1003">Cell membrane</keyword>
<feature type="transmembrane region" description="Helical" evidence="6">
    <location>
        <begin position="441"/>
        <end position="461"/>
    </location>
</feature>
<accession>A0ABS1JPK1</accession>
<keyword evidence="4 6" id="KW-1133">Transmembrane helix</keyword>
<dbReference type="RefSeq" id="WP_201690072.1">
    <property type="nucleotide sequence ID" value="NZ_JAEQND010000007.1"/>
</dbReference>
<gene>
    <name evidence="7" type="ORF">JI746_13230</name>
</gene>
<feature type="transmembrane region" description="Helical" evidence="6">
    <location>
        <begin position="192"/>
        <end position="212"/>
    </location>
</feature>
<evidence type="ECO:0000313" key="7">
    <source>
        <dbReference type="EMBL" id="MBL0426071.1"/>
    </source>
</evidence>
<feature type="transmembrane region" description="Helical" evidence="6">
    <location>
        <begin position="55"/>
        <end position="80"/>
    </location>
</feature>
<evidence type="ECO:0000256" key="3">
    <source>
        <dbReference type="ARBA" id="ARBA00022692"/>
    </source>
</evidence>
<keyword evidence="8" id="KW-1185">Reference proteome</keyword>